<keyword evidence="1" id="KW-0732">Signal</keyword>
<dbReference type="AlphaFoldDB" id="A0AAD3CI07"/>
<accession>A0AAD3CI07</accession>
<proteinExistence type="predicted"/>
<comment type="caution">
    <text evidence="2">The sequence shown here is derived from an EMBL/GenBank/DDBJ whole genome shotgun (WGS) entry which is preliminary data.</text>
</comment>
<sequence length="158" mass="18204">MNANMPRSSSSKLMSSMFLMLLLWNLCLVHVASFTTIPRQSTQKHCITIDADTPSMEKCKVKSWALEAHMGQQSFNNFKGRTSTCREGAVIPEFEQVSELQRRIDEGIHYEHEERYYDVQEENVFEDVTSVKGVFCGYRVTPEEKSRLKSAHPDDHII</sequence>
<feature type="signal peptide" evidence="1">
    <location>
        <begin position="1"/>
        <end position="34"/>
    </location>
</feature>
<evidence type="ECO:0000313" key="2">
    <source>
        <dbReference type="EMBL" id="GFH45216.1"/>
    </source>
</evidence>
<feature type="chain" id="PRO_5041933202" evidence="1">
    <location>
        <begin position="35"/>
        <end position="158"/>
    </location>
</feature>
<name>A0AAD3CI07_9STRA</name>
<keyword evidence="3" id="KW-1185">Reference proteome</keyword>
<protein>
    <submittedName>
        <fullName evidence="2">Uncharacterized protein</fullName>
    </submittedName>
</protein>
<organism evidence="2 3">
    <name type="scientific">Chaetoceros tenuissimus</name>
    <dbReference type="NCBI Taxonomy" id="426638"/>
    <lineage>
        <taxon>Eukaryota</taxon>
        <taxon>Sar</taxon>
        <taxon>Stramenopiles</taxon>
        <taxon>Ochrophyta</taxon>
        <taxon>Bacillariophyta</taxon>
        <taxon>Coscinodiscophyceae</taxon>
        <taxon>Chaetocerotophycidae</taxon>
        <taxon>Chaetocerotales</taxon>
        <taxon>Chaetocerotaceae</taxon>
        <taxon>Chaetoceros</taxon>
    </lineage>
</organism>
<evidence type="ECO:0000256" key="1">
    <source>
        <dbReference type="SAM" id="SignalP"/>
    </source>
</evidence>
<dbReference type="Proteomes" id="UP001054902">
    <property type="component" value="Unassembled WGS sequence"/>
</dbReference>
<reference evidence="2 3" key="1">
    <citation type="journal article" date="2021" name="Sci. Rep.">
        <title>The genome of the diatom Chaetoceros tenuissimus carries an ancient integrated fragment of an extant virus.</title>
        <authorList>
            <person name="Hongo Y."/>
            <person name="Kimura K."/>
            <person name="Takaki Y."/>
            <person name="Yoshida Y."/>
            <person name="Baba S."/>
            <person name="Kobayashi G."/>
            <person name="Nagasaki K."/>
            <person name="Hano T."/>
            <person name="Tomaru Y."/>
        </authorList>
    </citation>
    <scope>NUCLEOTIDE SEQUENCE [LARGE SCALE GENOMIC DNA]</scope>
    <source>
        <strain evidence="2 3">NIES-3715</strain>
    </source>
</reference>
<evidence type="ECO:0000313" key="3">
    <source>
        <dbReference type="Proteomes" id="UP001054902"/>
    </source>
</evidence>
<gene>
    <name evidence="2" type="ORF">CTEN210_01690</name>
</gene>
<dbReference type="EMBL" id="BLLK01000020">
    <property type="protein sequence ID" value="GFH45216.1"/>
    <property type="molecule type" value="Genomic_DNA"/>
</dbReference>